<gene>
    <name evidence="2" type="ORF">ACFSYC_12265</name>
</gene>
<feature type="coiled-coil region" evidence="1">
    <location>
        <begin position="25"/>
        <end position="52"/>
    </location>
</feature>
<evidence type="ECO:0000313" key="2">
    <source>
        <dbReference type="EMBL" id="MFD2865466.1"/>
    </source>
</evidence>
<reference evidence="3" key="1">
    <citation type="journal article" date="2019" name="Int. J. Syst. Evol. Microbiol.">
        <title>The Global Catalogue of Microorganisms (GCM) 10K type strain sequencing project: providing services to taxonomists for standard genome sequencing and annotation.</title>
        <authorList>
            <consortium name="The Broad Institute Genomics Platform"/>
            <consortium name="The Broad Institute Genome Sequencing Center for Infectious Disease"/>
            <person name="Wu L."/>
            <person name="Ma J."/>
        </authorList>
    </citation>
    <scope>NUCLEOTIDE SEQUENCE [LARGE SCALE GENOMIC DNA]</scope>
    <source>
        <strain evidence="3">KCTC 52232</strain>
    </source>
</reference>
<evidence type="ECO:0000313" key="3">
    <source>
        <dbReference type="Proteomes" id="UP001597601"/>
    </source>
</evidence>
<proteinExistence type="predicted"/>
<dbReference type="Gene3D" id="3.30.450.20">
    <property type="entry name" value="PAS domain"/>
    <property type="match status" value="2"/>
</dbReference>
<accession>A0ABW5XPY8</accession>
<comment type="caution">
    <text evidence="2">The sequence shown here is derived from an EMBL/GenBank/DDBJ whole genome shotgun (WGS) entry which is preliminary data.</text>
</comment>
<keyword evidence="3" id="KW-1185">Reference proteome</keyword>
<dbReference type="SUPFAM" id="SSF55785">
    <property type="entry name" value="PYP-like sensor domain (PAS domain)"/>
    <property type="match status" value="1"/>
</dbReference>
<keyword evidence="1" id="KW-0175">Coiled coil</keyword>
<dbReference type="Proteomes" id="UP001597601">
    <property type="component" value="Unassembled WGS sequence"/>
</dbReference>
<organism evidence="2 3">
    <name type="scientific">Mucilaginibacter antarcticus</name>
    <dbReference type="NCBI Taxonomy" id="1855725"/>
    <lineage>
        <taxon>Bacteria</taxon>
        <taxon>Pseudomonadati</taxon>
        <taxon>Bacteroidota</taxon>
        <taxon>Sphingobacteriia</taxon>
        <taxon>Sphingobacteriales</taxon>
        <taxon>Sphingobacteriaceae</taxon>
        <taxon>Mucilaginibacter</taxon>
    </lineage>
</organism>
<protein>
    <recommendedName>
        <fullName evidence="4">PAS domain S-box-containing protein</fullName>
    </recommendedName>
</protein>
<dbReference type="RefSeq" id="WP_377127843.1">
    <property type="nucleotide sequence ID" value="NZ_JBHUHN010000001.1"/>
</dbReference>
<sequence length="152" mass="17181">MEGYFNFIYQPIKKGNGFVEGVMIVAAEVTELVKARSEREQAEEKLRMAIEAAKIGSGHIEPKSKALRYNPTLAKIFGYEGEKPMTYDQAIGQVTEEYRPEILKQLNTLLLPARIMISPMLKTGSTMESLFGCGHWARSVRMHRVVILFSRA</sequence>
<evidence type="ECO:0008006" key="4">
    <source>
        <dbReference type="Google" id="ProtNLM"/>
    </source>
</evidence>
<name>A0ABW5XPY8_9SPHI</name>
<dbReference type="InterPro" id="IPR035965">
    <property type="entry name" value="PAS-like_dom_sf"/>
</dbReference>
<evidence type="ECO:0000256" key="1">
    <source>
        <dbReference type="SAM" id="Coils"/>
    </source>
</evidence>
<dbReference type="EMBL" id="JBHUON010000014">
    <property type="protein sequence ID" value="MFD2865466.1"/>
    <property type="molecule type" value="Genomic_DNA"/>
</dbReference>